<feature type="compositionally biased region" description="Basic and acidic residues" evidence="2">
    <location>
        <begin position="1"/>
        <end position="17"/>
    </location>
</feature>
<dbReference type="SFLD" id="SFLDG01129">
    <property type="entry name" value="C1.5:_HAD__Beta-PGM__Phosphata"/>
    <property type="match status" value="1"/>
</dbReference>
<dbReference type="PANTHER" id="PTHR43316">
    <property type="entry name" value="HYDROLASE, HALOACID DELAHOGENASE-RELATED"/>
    <property type="match status" value="1"/>
</dbReference>
<organism evidence="3 4">
    <name type="scientific">Nocardia cyriacigeorgica</name>
    <dbReference type="NCBI Taxonomy" id="135487"/>
    <lineage>
        <taxon>Bacteria</taxon>
        <taxon>Bacillati</taxon>
        <taxon>Actinomycetota</taxon>
        <taxon>Actinomycetes</taxon>
        <taxon>Mycobacteriales</taxon>
        <taxon>Nocardiaceae</taxon>
        <taxon>Nocardia</taxon>
    </lineage>
</organism>
<gene>
    <name evidence="3" type="ORF">FEK35_23195</name>
</gene>
<name>A0A5R8P993_9NOCA</name>
<dbReference type="InterPro" id="IPR006549">
    <property type="entry name" value="HAD-SF_hydro_IIIA"/>
</dbReference>
<dbReference type="InterPro" id="IPR023214">
    <property type="entry name" value="HAD_sf"/>
</dbReference>
<accession>A0A5R8P993</accession>
<proteinExistence type="predicted"/>
<dbReference type="Proteomes" id="UP000308349">
    <property type="component" value="Unassembled WGS sequence"/>
</dbReference>
<dbReference type="Pfam" id="PF00702">
    <property type="entry name" value="Hydrolase"/>
    <property type="match status" value="1"/>
</dbReference>
<evidence type="ECO:0000313" key="4">
    <source>
        <dbReference type="Proteomes" id="UP000308349"/>
    </source>
</evidence>
<sequence>MVAHAGRDRDHHARRPETSTTDPRLAAATERQSQRVQLRLATKRTWAASDVSAAALASQRLGTVFAVIGAVVFDVGETLVDETREYGTWADWLGVPRHTFTAMFGAVIASGLDYRETFQVFRPGFDLDRERQARADAGQPEWFGEGDLYPDVRPALTALREMGIWVGVVGNQTVRAGKLLRELDLPADFIATSDDWGVQKPDLEFFDRVVEAAERPATDIIYVGDRIDNDIIPAKKAGMKTAYIQRGPWGWIHRDKREVDEFADWRILALTDLSDIVSTVNRAN</sequence>
<dbReference type="OrthoDB" id="9810501at2"/>
<dbReference type="EMBL" id="VBUU01000029">
    <property type="protein sequence ID" value="TLG01769.1"/>
    <property type="molecule type" value="Genomic_DNA"/>
</dbReference>
<protein>
    <submittedName>
        <fullName evidence="3">HAD family hydrolase</fullName>
    </submittedName>
</protein>
<dbReference type="NCBIfam" id="TIGR01662">
    <property type="entry name" value="HAD-SF-IIIA"/>
    <property type="match status" value="1"/>
</dbReference>
<comment type="caution">
    <text evidence="3">The sequence shown here is derived from an EMBL/GenBank/DDBJ whole genome shotgun (WGS) entry which is preliminary data.</text>
</comment>
<keyword evidence="1 3" id="KW-0378">Hydrolase</keyword>
<dbReference type="PANTHER" id="PTHR43316:SF8">
    <property type="entry name" value="HAD FAMILY HYDROLASE"/>
    <property type="match status" value="1"/>
</dbReference>
<dbReference type="SUPFAM" id="SSF56784">
    <property type="entry name" value="HAD-like"/>
    <property type="match status" value="1"/>
</dbReference>
<dbReference type="GO" id="GO:0016787">
    <property type="term" value="F:hydrolase activity"/>
    <property type="evidence" value="ECO:0007669"/>
    <property type="project" value="UniProtKB-KW"/>
</dbReference>
<dbReference type="AlphaFoldDB" id="A0A5R8P993"/>
<dbReference type="SFLD" id="SFLDS00003">
    <property type="entry name" value="Haloacid_Dehalogenase"/>
    <property type="match status" value="1"/>
</dbReference>
<dbReference type="InterPro" id="IPR036412">
    <property type="entry name" value="HAD-like_sf"/>
</dbReference>
<evidence type="ECO:0000256" key="1">
    <source>
        <dbReference type="ARBA" id="ARBA00022801"/>
    </source>
</evidence>
<evidence type="ECO:0000313" key="3">
    <source>
        <dbReference type="EMBL" id="TLG01769.1"/>
    </source>
</evidence>
<dbReference type="InterPro" id="IPR006439">
    <property type="entry name" value="HAD-SF_hydro_IA"/>
</dbReference>
<feature type="region of interest" description="Disordered" evidence="2">
    <location>
        <begin position="1"/>
        <end position="29"/>
    </location>
</feature>
<dbReference type="Gene3D" id="3.40.50.1000">
    <property type="entry name" value="HAD superfamily/HAD-like"/>
    <property type="match status" value="1"/>
</dbReference>
<dbReference type="NCBIfam" id="TIGR01549">
    <property type="entry name" value="HAD-SF-IA-v1"/>
    <property type="match status" value="1"/>
</dbReference>
<reference evidence="3 4" key="1">
    <citation type="submission" date="2019-05" db="EMBL/GenBank/DDBJ databases">
        <title>Genomes sequences of two Nocardia cyriacigeorgica environmental isolates, type strains Nocardia asteroides ATCC 19247 and Nocardia cyriacigeorgica DSM 44484.</title>
        <authorList>
            <person name="Vautrin F."/>
            <person name="Bergeron E."/>
            <person name="Dubost A."/>
            <person name="Abrouk D."/>
            <person name="Rodriguez Nava V."/>
            <person name="Pujic P."/>
        </authorList>
    </citation>
    <scope>NUCLEOTIDE SEQUENCE [LARGE SCALE GENOMIC DNA]</scope>
    <source>
        <strain evidence="3 4">EML 1456</strain>
    </source>
</reference>
<evidence type="ECO:0000256" key="2">
    <source>
        <dbReference type="SAM" id="MobiDB-lite"/>
    </source>
</evidence>
<dbReference type="InterPro" id="IPR051540">
    <property type="entry name" value="S-2-haloacid_dehalogenase"/>
</dbReference>